<dbReference type="Gene3D" id="3.30.70.940">
    <property type="entry name" value="NusG, N-terminal domain"/>
    <property type="match status" value="1"/>
</dbReference>
<dbReference type="Pfam" id="PF02357">
    <property type="entry name" value="NusG"/>
    <property type="match status" value="1"/>
</dbReference>
<protein>
    <submittedName>
        <fullName evidence="5">UpxY family transcription antiterminator</fullName>
    </submittedName>
</protein>
<evidence type="ECO:0000256" key="2">
    <source>
        <dbReference type="ARBA" id="ARBA00023015"/>
    </source>
</evidence>
<comment type="caution">
    <text evidence="5">The sequence shown here is derived from an EMBL/GenBank/DDBJ whole genome shotgun (WGS) entry which is preliminary data.</text>
</comment>
<accession>A0ABT8F8K0</accession>
<reference evidence="5" key="1">
    <citation type="submission" date="2023-06" db="EMBL/GenBank/DDBJ databases">
        <title>Cytophagales bacterium Strain LB-30, isolated from soil.</title>
        <authorList>
            <person name="Liu B."/>
        </authorList>
    </citation>
    <scope>NUCLEOTIDE SEQUENCE</scope>
    <source>
        <strain evidence="5">LB-30</strain>
    </source>
</reference>
<dbReference type="SUPFAM" id="SSF82679">
    <property type="entry name" value="N-utilization substance G protein NusG, N-terminal domain"/>
    <property type="match status" value="1"/>
</dbReference>
<dbReference type="NCBIfam" id="NF033644">
    <property type="entry name" value="antiterm_UpxY"/>
    <property type="match status" value="1"/>
</dbReference>
<organism evidence="5 6">
    <name type="scientific">Shiella aurantiaca</name>
    <dbReference type="NCBI Taxonomy" id="3058365"/>
    <lineage>
        <taxon>Bacteria</taxon>
        <taxon>Pseudomonadati</taxon>
        <taxon>Bacteroidota</taxon>
        <taxon>Cytophagia</taxon>
        <taxon>Cytophagales</taxon>
        <taxon>Shiellaceae</taxon>
        <taxon>Shiella</taxon>
    </lineage>
</organism>
<evidence type="ECO:0000313" key="5">
    <source>
        <dbReference type="EMBL" id="MDN4166608.1"/>
    </source>
</evidence>
<dbReference type="PANTHER" id="PTHR30265:SF4">
    <property type="entry name" value="KOW MOTIF FAMILY PROTEIN, EXPRESSED"/>
    <property type="match status" value="1"/>
</dbReference>
<dbReference type="InterPro" id="IPR006645">
    <property type="entry name" value="NGN-like_dom"/>
</dbReference>
<dbReference type="RefSeq" id="WP_320005146.1">
    <property type="nucleotide sequence ID" value="NZ_JAUHJS010000007.1"/>
</dbReference>
<gene>
    <name evidence="5" type="ORF">QWY31_13950</name>
</gene>
<dbReference type="InterPro" id="IPR036735">
    <property type="entry name" value="NGN_dom_sf"/>
</dbReference>
<dbReference type="EMBL" id="JAUHJS010000007">
    <property type="protein sequence ID" value="MDN4166608.1"/>
    <property type="molecule type" value="Genomic_DNA"/>
</dbReference>
<sequence>MEWKAVYTKPRHEKKVADRLQAKGITVYCPVQTVLKQWSDRKKKVTEPVFRSYVFLQCEEAEELKVLQTQGVVSFVRYLRKVATIREQEIEKIRDFLGNYENIEIEAIEGWQVGDSARIQEGGMKGLYGELVEIKGHKARLILNEMGIQLVAEIPLGKLAKK</sequence>
<proteinExistence type="predicted"/>
<dbReference type="Proteomes" id="UP001168552">
    <property type="component" value="Unassembled WGS sequence"/>
</dbReference>
<dbReference type="PANTHER" id="PTHR30265">
    <property type="entry name" value="RHO-INTERACTING TRANSCRIPTION TERMINATION FACTOR NUSG"/>
    <property type="match status" value="1"/>
</dbReference>
<evidence type="ECO:0000256" key="3">
    <source>
        <dbReference type="ARBA" id="ARBA00023163"/>
    </source>
</evidence>
<feature type="domain" description="NusG-like N-terminal" evidence="4">
    <location>
        <begin position="1"/>
        <end position="94"/>
    </location>
</feature>
<keyword evidence="6" id="KW-1185">Reference proteome</keyword>
<name>A0ABT8F8K0_9BACT</name>
<dbReference type="InterPro" id="IPR043425">
    <property type="entry name" value="NusG-like"/>
</dbReference>
<keyword evidence="2" id="KW-0805">Transcription regulation</keyword>
<evidence type="ECO:0000313" key="6">
    <source>
        <dbReference type="Proteomes" id="UP001168552"/>
    </source>
</evidence>
<keyword evidence="1" id="KW-0889">Transcription antitermination</keyword>
<keyword evidence="3" id="KW-0804">Transcription</keyword>
<evidence type="ECO:0000256" key="1">
    <source>
        <dbReference type="ARBA" id="ARBA00022814"/>
    </source>
</evidence>
<evidence type="ECO:0000259" key="4">
    <source>
        <dbReference type="Pfam" id="PF02357"/>
    </source>
</evidence>